<organism evidence="2 3">
    <name type="scientific">Tsukamurella pseudospumae</name>
    <dbReference type="NCBI Taxonomy" id="239498"/>
    <lineage>
        <taxon>Bacteria</taxon>
        <taxon>Bacillati</taxon>
        <taxon>Actinomycetota</taxon>
        <taxon>Actinomycetes</taxon>
        <taxon>Mycobacteriales</taxon>
        <taxon>Tsukamurellaceae</taxon>
        <taxon>Tsukamurella</taxon>
    </lineage>
</organism>
<gene>
    <name evidence="2" type="ORF">AXK60_08985</name>
</gene>
<dbReference type="Proteomes" id="UP000070258">
    <property type="component" value="Unassembled WGS sequence"/>
</dbReference>
<evidence type="ECO:0000256" key="1">
    <source>
        <dbReference type="SAM" id="MobiDB-lite"/>
    </source>
</evidence>
<evidence type="ECO:0000313" key="2">
    <source>
        <dbReference type="EMBL" id="KXP08789.1"/>
    </source>
</evidence>
<reference evidence="3" key="1">
    <citation type="submission" date="2016-02" db="EMBL/GenBank/DDBJ databases">
        <authorList>
            <person name="Wen L."/>
            <person name="He K."/>
            <person name="Yang H."/>
        </authorList>
    </citation>
    <scope>NUCLEOTIDE SEQUENCE [LARGE SCALE GENOMIC DNA]</scope>
    <source>
        <strain evidence="3">JCM 15929</strain>
    </source>
</reference>
<dbReference type="AlphaFoldDB" id="A0A138AEI7"/>
<protein>
    <submittedName>
        <fullName evidence="2">Uncharacterized protein</fullName>
    </submittedName>
</protein>
<dbReference type="STRING" id="239498.AXK60_08985"/>
<feature type="compositionally biased region" description="Basic and acidic residues" evidence="1">
    <location>
        <begin position="195"/>
        <end position="204"/>
    </location>
</feature>
<dbReference type="OrthoDB" id="3360929at2"/>
<accession>A0A138AEI7</accession>
<proteinExistence type="predicted"/>
<sequence>MKPLRATQLPKLRADILTEFDRSVDYCADALEFARTVGVNNLHPDDLAELPTITSLALSIDIQSAGISTGDMWWVSADMATLAVDTAIDDMELPALPELQPGEAGGLIYFQGGITIQLGPTATAIDALTWAPYHGAQTGIAVWQRTEHGVRSIGLDAMGVDAHTTAEFLGRLAIATTLLAGETTVAEARQATFARDGDPRDTRNRPVPGVTVINVRPRPNPTRGPNGEPVTGEREYTHRWIVRGHMHTYRHGKGRARTRKRWVAPYVAGPEDKPLIVKEHVWALRGTGARDRAA</sequence>
<dbReference type="RefSeq" id="WP_068571664.1">
    <property type="nucleotide sequence ID" value="NZ_LSRF01000044.1"/>
</dbReference>
<comment type="caution">
    <text evidence="2">The sequence shown here is derived from an EMBL/GenBank/DDBJ whole genome shotgun (WGS) entry which is preliminary data.</text>
</comment>
<dbReference type="EMBL" id="LSRF01000044">
    <property type="protein sequence ID" value="KXP08789.1"/>
    <property type="molecule type" value="Genomic_DNA"/>
</dbReference>
<feature type="region of interest" description="Disordered" evidence="1">
    <location>
        <begin position="195"/>
        <end position="232"/>
    </location>
</feature>
<feature type="compositionally biased region" description="Low complexity" evidence="1">
    <location>
        <begin position="214"/>
        <end position="229"/>
    </location>
</feature>
<name>A0A138AEI7_9ACTN</name>
<evidence type="ECO:0000313" key="3">
    <source>
        <dbReference type="Proteomes" id="UP000070258"/>
    </source>
</evidence>